<dbReference type="Proteomes" id="UP000664096">
    <property type="component" value="Unassembled WGS sequence"/>
</dbReference>
<protein>
    <recommendedName>
        <fullName evidence="3">DUF296 domain-containing protein</fullName>
    </recommendedName>
</protein>
<organism evidence="1 2">
    <name type="scientific">Roseibium aggregatum</name>
    <dbReference type="NCBI Taxonomy" id="187304"/>
    <lineage>
        <taxon>Bacteria</taxon>
        <taxon>Pseudomonadati</taxon>
        <taxon>Pseudomonadota</taxon>
        <taxon>Alphaproteobacteria</taxon>
        <taxon>Hyphomicrobiales</taxon>
        <taxon>Stappiaceae</taxon>
        <taxon>Roseibium</taxon>
    </lineage>
</organism>
<dbReference type="EMBL" id="JAEKJZ010000001">
    <property type="protein sequence ID" value="MBN9670747.1"/>
    <property type="molecule type" value="Genomic_DNA"/>
</dbReference>
<evidence type="ECO:0008006" key="3">
    <source>
        <dbReference type="Google" id="ProtNLM"/>
    </source>
</evidence>
<dbReference type="SUPFAM" id="SSF117856">
    <property type="entry name" value="AF0104/ALDC/Ptd012-like"/>
    <property type="match status" value="2"/>
</dbReference>
<evidence type="ECO:0000313" key="2">
    <source>
        <dbReference type="Proteomes" id="UP000664096"/>
    </source>
</evidence>
<evidence type="ECO:0000313" key="1">
    <source>
        <dbReference type="EMBL" id="MBN9670747.1"/>
    </source>
</evidence>
<sequence length="249" mass="26450">MLDALGSWAGRNGYSSAVFDLTGLELGPFDYVMPDRATDDRHVAWYSDTRSSGGACMSDGVAILGHRNGHWFAHIHAFWEDAGTGHLAHLLPDTLVASTCSRISGYGLKGAKFEVAPDPETEFSLFRVKPDAASWTGGEPNALIATLAPFEDLQRSVEDLSSKLNADTCAVYGVGSLAGARFAEAPPMTALISEIFVNSPDLPKKGRVSNLPVRAVDLDGGLHEGRILAGEGPTLITCELLLIRTVAPA</sequence>
<name>A0A939EDV9_9HYPH</name>
<comment type="caution">
    <text evidence="1">The sequence shown here is derived from an EMBL/GenBank/DDBJ whole genome shotgun (WGS) entry which is preliminary data.</text>
</comment>
<accession>A0A939EDV9</accession>
<dbReference type="AlphaFoldDB" id="A0A939EDV9"/>
<gene>
    <name evidence="1" type="ORF">JF539_10395</name>
</gene>
<reference evidence="1" key="1">
    <citation type="submission" date="2020-12" db="EMBL/GenBank/DDBJ databases">
        <title>Oil enriched cultivation method for isolating marine PHA-producing bacteria.</title>
        <authorList>
            <person name="Zheng W."/>
            <person name="Yu S."/>
            <person name="Huang Y."/>
        </authorList>
    </citation>
    <scope>NUCLEOTIDE SEQUENCE</scope>
    <source>
        <strain evidence="1">SY-2-12</strain>
    </source>
</reference>
<proteinExistence type="predicted"/>
<dbReference type="Gene3D" id="3.30.1330.80">
    <property type="entry name" value="Hypothetical protein, similar to alpha- acetolactate decarboxylase, domain 2"/>
    <property type="match status" value="1"/>
</dbReference>